<organism evidence="2 3">
    <name type="scientific">Brevundimonas bullata</name>
    <dbReference type="NCBI Taxonomy" id="13160"/>
    <lineage>
        <taxon>Bacteria</taxon>
        <taxon>Pseudomonadati</taxon>
        <taxon>Pseudomonadota</taxon>
        <taxon>Alphaproteobacteria</taxon>
        <taxon>Caulobacterales</taxon>
        <taxon>Caulobacteraceae</taxon>
        <taxon>Brevundimonas</taxon>
    </lineage>
</organism>
<evidence type="ECO:0000259" key="1">
    <source>
        <dbReference type="Pfam" id="PF00717"/>
    </source>
</evidence>
<dbReference type="PANTHER" id="PTHR33516:SF2">
    <property type="entry name" value="LEXA REPRESSOR-RELATED"/>
    <property type="match status" value="1"/>
</dbReference>
<accession>A0A7W7INM3</accession>
<dbReference type="InterPro" id="IPR036286">
    <property type="entry name" value="LexA/Signal_pep-like_sf"/>
</dbReference>
<dbReference type="InterPro" id="IPR015927">
    <property type="entry name" value="Peptidase_S24_S26A/B/C"/>
</dbReference>
<dbReference type="Pfam" id="PF00717">
    <property type="entry name" value="Peptidase_S24"/>
    <property type="match status" value="1"/>
</dbReference>
<dbReference type="EC" id="3.4.21.-" evidence="2"/>
<dbReference type="EMBL" id="JACHKY010000002">
    <property type="protein sequence ID" value="MBB4797602.1"/>
    <property type="molecule type" value="Genomic_DNA"/>
</dbReference>
<evidence type="ECO:0000313" key="2">
    <source>
        <dbReference type="EMBL" id="MBB4797602.1"/>
    </source>
</evidence>
<proteinExistence type="predicted"/>
<dbReference type="Gene3D" id="2.10.109.10">
    <property type="entry name" value="Umud Fragment, subunit A"/>
    <property type="match status" value="1"/>
</dbReference>
<protein>
    <submittedName>
        <fullName evidence="2">DNA polymerase V</fullName>
        <ecNumber evidence="2">3.4.21.-</ecNumber>
    </submittedName>
</protein>
<gene>
    <name evidence="2" type="ORF">HNP32_001326</name>
</gene>
<dbReference type="RefSeq" id="WP_221415760.1">
    <property type="nucleotide sequence ID" value="NZ_JACHKY010000002.1"/>
</dbReference>
<dbReference type="PANTHER" id="PTHR33516">
    <property type="entry name" value="LEXA REPRESSOR"/>
    <property type="match status" value="1"/>
</dbReference>
<dbReference type="NCBIfam" id="NF007621">
    <property type="entry name" value="PRK10276.1"/>
    <property type="match status" value="1"/>
</dbReference>
<reference evidence="2 3" key="1">
    <citation type="submission" date="2020-08" db="EMBL/GenBank/DDBJ databases">
        <title>Functional genomics of gut bacteria from endangered species of beetles.</title>
        <authorList>
            <person name="Carlos-Shanley C."/>
        </authorList>
    </citation>
    <scope>NUCLEOTIDE SEQUENCE [LARGE SCALE GENOMIC DNA]</scope>
    <source>
        <strain evidence="2 3">S00123</strain>
    </source>
</reference>
<feature type="domain" description="Peptidase S24/S26A/S26B/S26C" evidence="1">
    <location>
        <begin position="10"/>
        <end position="127"/>
    </location>
</feature>
<dbReference type="GO" id="GO:0016787">
    <property type="term" value="F:hydrolase activity"/>
    <property type="evidence" value="ECO:0007669"/>
    <property type="project" value="UniProtKB-KW"/>
</dbReference>
<name>A0A7W7INM3_9CAUL</name>
<keyword evidence="3" id="KW-1185">Reference proteome</keyword>
<comment type="caution">
    <text evidence="2">The sequence shown here is derived from an EMBL/GenBank/DDBJ whole genome shotgun (WGS) entry which is preliminary data.</text>
</comment>
<dbReference type="SUPFAM" id="SSF51306">
    <property type="entry name" value="LexA/Signal peptidase"/>
    <property type="match status" value="1"/>
</dbReference>
<evidence type="ECO:0000313" key="3">
    <source>
        <dbReference type="Proteomes" id="UP000539957"/>
    </source>
</evidence>
<dbReference type="InterPro" id="IPR050077">
    <property type="entry name" value="LexA_repressor"/>
</dbReference>
<sequence length="139" mass="15054">MSALKQELVPLMGRPLCAGFPSPADDYVEEALDPARLIVTNPASTFMWRVVGRSMIGMGINDGDYAVVDRSLTPKADDVVVAIIDGLPSAKRVIRLRGGRLALDFANPEMGPLILDEASEAMIWGVVTWSLTPHRPAPR</sequence>
<dbReference type="Proteomes" id="UP000539957">
    <property type="component" value="Unassembled WGS sequence"/>
</dbReference>
<dbReference type="CDD" id="cd06529">
    <property type="entry name" value="S24_LexA-like"/>
    <property type="match status" value="1"/>
</dbReference>
<keyword evidence="2" id="KW-0378">Hydrolase</keyword>
<dbReference type="InterPro" id="IPR039418">
    <property type="entry name" value="LexA-like"/>
</dbReference>
<dbReference type="AlphaFoldDB" id="A0A7W7INM3"/>